<feature type="compositionally biased region" description="Polar residues" evidence="1">
    <location>
        <begin position="1"/>
        <end position="15"/>
    </location>
</feature>
<feature type="compositionally biased region" description="Polar residues" evidence="1">
    <location>
        <begin position="119"/>
        <end position="129"/>
    </location>
</feature>
<keyword evidence="3" id="KW-1185">Reference proteome</keyword>
<sequence length="252" mass="28352">MEIPSSSPIYTPLTTKSRKFSNENLPNEELFVKTEHFNKKEPKITLKQTSMAHIPPTRETQSVHSIHSTQSTYNDEPNEIVIDEYDSDSQILLQDAIIESSDRTPSTPDLKSDLYGAGTSDTPESSYYTPKSPLEPFKKLQNTEDENLMSVPLLVEGDVTVDSSSDCGTIIDSDEDNAALESQNFLRNLLTESVLEQLPLPPSKMENFRNLRMSLDYDGTHKRKHSETEILNTHSTQKIPRRSSTPVVSAHI</sequence>
<comment type="caution">
    <text evidence="2">The sequence shown here is derived from an EMBL/GenBank/DDBJ whole genome shotgun (WGS) entry which is preliminary data.</text>
</comment>
<gene>
    <name evidence="2" type="ORF">DASB73_024150</name>
</gene>
<reference evidence="2 3" key="1">
    <citation type="journal article" date="2023" name="Elife">
        <title>Identification of key yeast species and microbe-microbe interactions impacting larval growth of Drosophila in the wild.</title>
        <authorList>
            <person name="Mure A."/>
            <person name="Sugiura Y."/>
            <person name="Maeda R."/>
            <person name="Honda K."/>
            <person name="Sakurai N."/>
            <person name="Takahashi Y."/>
            <person name="Watada M."/>
            <person name="Katoh T."/>
            <person name="Gotoh A."/>
            <person name="Gotoh Y."/>
            <person name="Taniguchi I."/>
            <person name="Nakamura K."/>
            <person name="Hayashi T."/>
            <person name="Katayama T."/>
            <person name="Uemura T."/>
            <person name="Hattori Y."/>
        </authorList>
    </citation>
    <scope>NUCLEOTIDE SEQUENCE [LARGE SCALE GENOMIC DNA]</scope>
    <source>
        <strain evidence="2 3">SB-73</strain>
    </source>
</reference>
<dbReference type="AlphaFoldDB" id="A0AAV5RKC7"/>
<accession>A0AAV5RKC7</accession>
<protein>
    <submittedName>
        <fullName evidence="2">Uncharacterized protein</fullName>
    </submittedName>
</protein>
<dbReference type="EMBL" id="BTGC01000005">
    <property type="protein sequence ID" value="GMM51457.1"/>
    <property type="molecule type" value="Genomic_DNA"/>
</dbReference>
<evidence type="ECO:0000313" key="2">
    <source>
        <dbReference type="EMBL" id="GMM51457.1"/>
    </source>
</evidence>
<feature type="region of interest" description="Disordered" evidence="1">
    <location>
        <begin position="1"/>
        <end position="23"/>
    </location>
</feature>
<feature type="region of interest" description="Disordered" evidence="1">
    <location>
        <begin position="232"/>
        <end position="252"/>
    </location>
</feature>
<proteinExistence type="predicted"/>
<evidence type="ECO:0000256" key="1">
    <source>
        <dbReference type="SAM" id="MobiDB-lite"/>
    </source>
</evidence>
<feature type="region of interest" description="Disordered" evidence="1">
    <location>
        <begin position="98"/>
        <end position="134"/>
    </location>
</feature>
<dbReference type="Proteomes" id="UP001362899">
    <property type="component" value="Unassembled WGS sequence"/>
</dbReference>
<evidence type="ECO:0000313" key="3">
    <source>
        <dbReference type="Proteomes" id="UP001362899"/>
    </source>
</evidence>
<name>A0AAV5RKC7_STABA</name>
<organism evidence="2 3">
    <name type="scientific">Starmerella bacillaris</name>
    <name type="common">Yeast</name>
    <name type="synonym">Candida zemplinina</name>
    <dbReference type="NCBI Taxonomy" id="1247836"/>
    <lineage>
        <taxon>Eukaryota</taxon>
        <taxon>Fungi</taxon>
        <taxon>Dikarya</taxon>
        <taxon>Ascomycota</taxon>
        <taxon>Saccharomycotina</taxon>
        <taxon>Dipodascomycetes</taxon>
        <taxon>Dipodascales</taxon>
        <taxon>Trichomonascaceae</taxon>
        <taxon>Starmerella</taxon>
    </lineage>
</organism>